<dbReference type="Proteomes" id="UP000019063">
    <property type="component" value="Unassembled WGS sequence"/>
</dbReference>
<proteinExistence type="predicted"/>
<evidence type="ECO:0000313" key="2">
    <source>
        <dbReference type="Proteomes" id="UP000019063"/>
    </source>
</evidence>
<name>W4HE50_9RHOB</name>
<dbReference type="EMBL" id="AQQW01000018">
    <property type="protein sequence ID" value="ETW10984.1"/>
    <property type="molecule type" value="Genomic_DNA"/>
</dbReference>
<comment type="caution">
    <text evidence="1">The sequence shown here is derived from an EMBL/GenBank/DDBJ whole genome shotgun (WGS) entry which is preliminary data.</text>
</comment>
<dbReference type="AlphaFoldDB" id="W4HE50"/>
<reference evidence="1 2" key="1">
    <citation type="journal article" date="2014" name="Antonie Van Leeuwenhoek">
        <title>Roseivivax atlanticus sp. nov., isolated from surface seawater of the Atlantic Ocean.</title>
        <authorList>
            <person name="Li G."/>
            <person name="Lai Q."/>
            <person name="Liu X."/>
            <person name="Sun F."/>
            <person name="Shao Z."/>
        </authorList>
    </citation>
    <scope>NUCLEOTIDE SEQUENCE [LARGE SCALE GENOMIC DNA]</scope>
    <source>
        <strain evidence="1 2">22II-s10s</strain>
    </source>
</reference>
<protein>
    <submittedName>
        <fullName evidence="1">Uncharacterized protein</fullName>
    </submittedName>
</protein>
<organism evidence="1 2">
    <name type="scientific">Roseivivax marinus</name>
    <dbReference type="NCBI Taxonomy" id="1379903"/>
    <lineage>
        <taxon>Bacteria</taxon>
        <taxon>Pseudomonadati</taxon>
        <taxon>Pseudomonadota</taxon>
        <taxon>Alphaproteobacteria</taxon>
        <taxon>Rhodobacterales</taxon>
        <taxon>Roseobacteraceae</taxon>
        <taxon>Roseivivax</taxon>
    </lineage>
</organism>
<sequence>MQNILDKHHLKNHYFPFCAAMGTDTDAGSTGAFTRILFEHEKGHGGAEPERVFRDAMHRITGVSGVSS</sequence>
<keyword evidence="2" id="KW-1185">Reference proteome</keyword>
<accession>W4HE50</accession>
<gene>
    <name evidence="1" type="ORF">ATO8_19224</name>
</gene>
<evidence type="ECO:0000313" key="1">
    <source>
        <dbReference type="EMBL" id="ETW10984.1"/>
    </source>
</evidence>